<keyword evidence="2 11" id="KW-1003">Cell membrane</keyword>
<feature type="transmembrane region" description="Helical" evidence="11">
    <location>
        <begin position="263"/>
        <end position="282"/>
    </location>
</feature>
<evidence type="ECO:0000313" key="14">
    <source>
        <dbReference type="Proteomes" id="UP000824782"/>
    </source>
</evidence>
<dbReference type="GO" id="GO:0004930">
    <property type="term" value="F:G protein-coupled receptor activity"/>
    <property type="evidence" value="ECO:0007669"/>
    <property type="project" value="UniProtKB-KW"/>
</dbReference>
<dbReference type="Gene3D" id="1.20.1070.10">
    <property type="entry name" value="Rhodopsin 7-helix transmembrane proteins"/>
    <property type="match status" value="1"/>
</dbReference>
<keyword evidence="3 10" id="KW-0812">Transmembrane</keyword>
<evidence type="ECO:0000256" key="5">
    <source>
        <dbReference type="ARBA" id="ARBA00022989"/>
    </source>
</evidence>
<keyword evidence="8 10" id="KW-0675">Receptor</keyword>
<dbReference type="CDD" id="cd13954">
    <property type="entry name" value="7tmA_OR"/>
    <property type="match status" value="1"/>
</dbReference>
<evidence type="ECO:0000259" key="12">
    <source>
        <dbReference type="PROSITE" id="PS50262"/>
    </source>
</evidence>
<evidence type="ECO:0000256" key="3">
    <source>
        <dbReference type="ARBA" id="ARBA00022692"/>
    </source>
</evidence>
<dbReference type="InterPro" id="IPR000276">
    <property type="entry name" value="GPCR_Rhodpsn"/>
</dbReference>
<dbReference type="FunFam" id="1.20.1070.10:FF:000015">
    <property type="entry name" value="Olfactory receptor"/>
    <property type="match status" value="1"/>
</dbReference>
<dbReference type="Proteomes" id="UP000824782">
    <property type="component" value="Unassembled WGS sequence"/>
</dbReference>
<keyword evidence="6 10" id="KW-0297">G-protein coupled receptor</keyword>
<evidence type="ECO:0000256" key="10">
    <source>
        <dbReference type="RuleBase" id="RU000688"/>
    </source>
</evidence>
<feature type="non-terminal residue" evidence="13">
    <location>
        <position position="295"/>
    </location>
</feature>
<feature type="transmembrane region" description="Helical" evidence="11">
    <location>
        <begin position="227"/>
        <end position="251"/>
    </location>
</feature>
<dbReference type="GO" id="GO:0004984">
    <property type="term" value="F:olfactory receptor activity"/>
    <property type="evidence" value="ECO:0007669"/>
    <property type="project" value="InterPro"/>
</dbReference>
<evidence type="ECO:0000256" key="1">
    <source>
        <dbReference type="ARBA" id="ARBA00004651"/>
    </source>
</evidence>
<keyword evidence="14" id="KW-1185">Reference proteome</keyword>
<comment type="subcellular location">
    <subcellularLocation>
        <location evidence="1 11">Cell membrane</location>
        <topology evidence="1 11">Multi-pass membrane protein</topology>
    </subcellularLocation>
</comment>
<protein>
    <recommendedName>
        <fullName evidence="11">Olfactory receptor</fullName>
    </recommendedName>
</protein>
<keyword evidence="5 11" id="KW-1133">Transmembrane helix</keyword>
<dbReference type="InterPro" id="IPR017452">
    <property type="entry name" value="GPCR_Rhodpsn_7TM"/>
</dbReference>
<dbReference type="PROSITE" id="PS50262">
    <property type="entry name" value="G_PROTEIN_RECEP_F1_2"/>
    <property type="match status" value="1"/>
</dbReference>
<keyword evidence="11" id="KW-0716">Sensory transduction</keyword>
<dbReference type="InterPro" id="IPR000725">
    <property type="entry name" value="Olfact_rcpt"/>
</dbReference>
<accession>A0AAV6YQP0</accession>
<dbReference type="EMBL" id="WNYA01014220">
    <property type="protein sequence ID" value="KAG8539562.1"/>
    <property type="molecule type" value="Genomic_DNA"/>
</dbReference>
<evidence type="ECO:0000256" key="7">
    <source>
        <dbReference type="ARBA" id="ARBA00023136"/>
    </source>
</evidence>
<dbReference type="SUPFAM" id="SSF81321">
    <property type="entry name" value="Family A G protein-coupled receptor-like"/>
    <property type="match status" value="1"/>
</dbReference>
<feature type="transmembrane region" description="Helical" evidence="11">
    <location>
        <begin position="184"/>
        <end position="206"/>
    </location>
</feature>
<feature type="transmembrane region" description="Helical" evidence="11">
    <location>
        <begin position="88"/>
        <end position="110"/>
    </location>
</feature>
<evidence type="ECO:0000256" key="2">
    <source>
        <dbReference type="ARBA" id="ARBA00022475"/>
    </source>
</evidence>
<evidence type="ECO:0000256" key="6">
    <source>
        <dbReference type="ARBA" id="ARBA00023040"/>
    </source>
</evidence>
<keyword evidence="7 11" id="KW-0472">Membrane</keyword>
<evidence type="ECO:0000256" key="4">
    <source>
        <dbReference type="ARBA" id="ARBA00022725"/>
    </source>
</evidence>
<dbReference type="PRINTS" id="PR00237">
    <property type="entry name" value="GPCRRHODOPSN"/>
</dbReference>
<evidence type="ECO:0000313" key="13">
    <source>
        <dbReference type="EMBL" id="KAG8539562.1"/>
    </source>
</evidence>
<keyword evidence="9 10" id="KW-0807">Transducer</keyword>
<proteinExistence type="inferred from homology"/>
<dbReference type="PROSITE" id="PS00237">
    <property type="entry name" value="G_PROTEIN_RECEP_F1_1"/>
    <property type="match status" value="1"/>
</dbReference>
<evidence type="ECO:0000256" key="9">
    <source>
        <dbReference type="ARBA" id="ARBA00023224"/>
    </source>
</evidence>
<feature type="transmembrane region" description="Helical" evidence="11">
    <location>
        <begin position="48"/>
        <end position="68"/>
    </location>
</feature>
<dbReference type="Pfam" id="PF13853">
    <property type="entry name" value="7tm_4"/>
    <property type="match status" value="1"/>
</dbReference>
<dbReference type="PRINTS" id="PR00245">
    <property type="entry name" value="OLFACTORYR"/>
</dbReference>
<feature type="domain" description="G-protein coupled receptors family 1 profile" evidence="12">
    <location>
        <begin position="31"/>
        <end position="280"/>
    </location>
</feature>
<organism evidence="13 14">
    <name type="scientific">Engystomops pustulosus</name>
    <name type="common">Tungara frog</name>
    <name type="synonym">Physalaemus pustulosus</name>
    <dbReference type="NCBI Taxonomy" id="76066"/>
    <lineage>
        <taxon>Eukaryota</taxon>
        <taxon>Metazoa</taxon>
        <taxon>Chordata</taxon>
        <taxon>Craniata</taxon>
        <taxon>Vertebrata</taxon>
        <taxon>Euteleostomi</taxon>
        <taxon>Amphibia</taxon>
        <taxon>Batrachia</taxon>
        <taxon>Anura</taxon>
        <taxon>Neobatrachia</taxon>
        <taxon>Hyloidea</taxon>
        <taxon>Leptodactylidae</taxon>
        <taxon>Leiuperinae</taxon>
        <taxon>Engystomops</taxon>
    </lineage>
</organism>
<dbReference type="GO" id="GO:0005886">
    <property type="term" value="C:plasma membrane"/>
    <property type="evidence" value="ECO:0007669"/>
    <property type="project" value="UniProtKB-SubCell"/>
</dbReference>
<feature type="transmembrane region" description="Helical" evidence="11">
    <location>
        <begin position="131"/>
        <end position="151"/>
    </location>
</feature>
<name>A0AAV6YQP0_ENGPU</name>
<gene>
    <name evidence="13" type="ORF">GDO81_020740</name>
</gene>
<evidence type="ECO:0000256" key="11">
    <source>
        <dbReference type="RuleBase" id="RU363047"/>
    </source>
</evidence>
<dbReference type="PANTHER" id="PTHR26452">
    <property type="entry name" value="OLFACTORY RECEPTOR"/>
    <property type="match status" value="1"/>
</dbReference>
<reference evidence="13" key="1">
    <citation type="thesis" date="2020" institute="ProQuest LLC" country="789 East Eisenhower Parkway, Ann Arbor, MI, USA">
        <title>Comparative Genomics and Chromosome Evolution.</title>
        <authorList>
            <person name="Mudd A.B."/>
        </authorList>
    </citation>
    <scope>NUCLEOTIDE SEQUENCE</scope>
    <source>
        <strain evidence="13">237g6f4</strain>
        <tissue evidence="13">Blood</tissue>
    </source>
</reference>
<dbReference type="AlphaFoldDB" id="A0AAV6YQP0"/>
<dbReference type="InterPro" id="IPR050516">
    <property type="entry name" value="Olfactory_GPCR"/>
</dbReference>
<evidence type="ECO:0000256" key="8">
    <source>
        <dbReference type="ARBA" id="ARBA00023170"/>
    </source>
</evidence>
<comment type="similarity">
    <text evidence="10">Belongs to the G-protein coupled receptor 1 family.</text>
</comment>
<sequence length="295" mass="33550">YFYIVTFSKSLEEQLSSFIIIFLLYILSIAWNVIITMVIVLEKHLNAPMYFFLSNLSFVDILYTSVTLPKLLDVLLTGDNRISYISCLSQLCFFSSSCIAEILMLTVMSYDRYVAICHPLHYVLLMDRGKCVKLVASCWIVAFSCSILITVSTSTLNFCGSRNINHMFCDIKILTLLSCGKKKMFAVLTYLETLLLGVCPFILILVSYSKIIQNILKIHSTGQRKKTFSTCTSHSIVLLIFYGTLFCMYMRPASETSEKLDLIFSVFYLAVTPTLNPLIYSLRNKDIKNALSKIV</sequence>
<keyword evidence="4 11" id="KW-0552">Olfaction</keyword>
<comment type="caution">
    <text evidence="13">The sequence shown here is derived from an EMBL/GenBank/DDBJ whole genome shotgun (WGS) entry which is preliminary data.</text>
</comment>
<feature type="non-terminal residue" evidence="13">
    <location>
        <position position="1"/>
    </location>
</feature>
<feature type="transmembrane region" description="Helical" evidence="11">
    <location>
        <begin position="18"/>
        <end position="41"/>
    </location>
</feature>